<reference evidence="3 4" key="1">
    <citation type="submission" date="2014-04" db="EMBL/GenBank/DDBJ databases">
        <title>Marinobacterium kochiensis sp. nov., isolated from sediment sample collected from Kochi backwaters in Kerala, India.</title>
        <authorList>
            <person name="Singh A."/>
            <person name="Pinnaka A.K."/>
        </authorList>
    </citation>
    <scope>NUCLEOTIDE SEQUENCE [LARGE SCALE GENOMIC DNA]</scope>
    <source>
        <strain evidence="3 4">AK27</strain>
    </source>
</reference>
<dbReference type="EMBL" id="JMQN01000047">
    <property type="protein sequence ID" value="KEA62597.1"/>
    <property type="molecule type" value="Genomic_DNA"/>
</dbReference>
<comment type="caution">
    <text evidence="3">The sequence shown here is derived from an EMBL/GenBank/DDBJ whole genome shotgun (WGS) entry which is preliminary data.</text>
</comment>
<protein>
    <recommendedName>
        <fullName evidence="5">Rop-like protein</fullName>
    </recommendedName>
</protein>
<dbReference type="RefSeq" id="WP_036190086.1">
    <property type="nucleotide sequence ID" value="NZ_JMQN01000047.1"/>
</dbReference>
<evidence type="ECO:0000256" key="2">
    <source>
        <dbReference type="ARBA" id="ARBA00044954"/>
    </source>
</evidence>
<dbReference type="Pfam" id="PF05082">
    <property type="entry name" value="Rop-like"/>
    <property type="match status" value="1"/>
</dbReference>
<keyword evidence="4" id="KW-1185">Reference proteome</keyword>
<evidence type="ECO:0000313" key="4">
    <source>
        <dbReference type="Proteomes" id="UP000028252"/>
    </source>
</evidence>
<evidence type="ECO:0000256" key="1">
    <source>
        <dbReference type="ARBA" id="ARBA00023231"/>
    </source>
</evidence>
<accession>A0A081FVP2</accession>
<gene>
    <name evidence="3" type="ORF">ADIMK_3069</name>
</gene>
<organism evidence="3 4">
    <name type="scientific">Marinobacterium lacunae</name>
    <dbReference type="NCBI Taxonomy" id="1232683"/>
    <lineage>
        <taxon>Bacteria</taxon>
        <taxon>Pseudomonadati</taxon>
        <taxon>Pseudomonadota</taxon>
        <taxon>Gammaproteobacteria</taxon>
        <taxon>Oceanospirillales</taxon>
        <taxon>Oceanospirillaceae</taxon>
        <taxon>Marinobacterium</taxon>
    </lineage>
</organism>
<dbReference type="AlphaFoldDB" id="A0A081FVP2"/>
<dbReference type="PIRSF" id="PIRSF037676">
    <property type="entry name" value="DUF683"/>
    <property type="match status" value="1"/>
</dbReference>
<dbReference type="Proteomes" id="UP000028252">
    <property type="component" value="Unassembled WGS sequence"/>
</dbReference>
<name>A0A081FVP2_9GAMM</name>
<comment type="similarity">
    <text evidence="2">Belongs to the UPF0437 family.</text>
</comment>
<dbReference type="eggNOG" id="ENOG5033DBU">
    <property type="taxonomic scope" value="Bacteria"/>
</dbReference>
<proteinExistence type="inferred from homology"/>
<dbReference type="InterPro" id="IPR007774">
    <property type="entry name" value="Put_N_fixation"/>
</dbReference>
<dbReference type="InterPro" id="IPR029012">
    <property type="entry name" value="Helix_hairpin_bin_sf"/>
</dbReference>
<dbReference type="OrthoDB" id="9181967at2"/>
<dbReference type="STRING" id="1232683.ADIMK_3069"/>
<keyword evidence="1" id="KW-0535">Nitrogen fixation</keyword>
<dbReference type="Gene3D" id="1.10.287.660">
    <property type="entry name" value="Helix hairpin bin"/>
    <property type="match status" value="1"/>
</dbReference>
<dbReference type="PATRIC" id="fig|1232683.4.peg.3019"/>
<sequence length="68" mass="7667">MTDEELKKLQKEARKAKRIATEYASAVHDLVEDSLWTDYATLPDLAQKTVDACLAWKSAQEKLDSIQG</sequence>
<evidence type="ECO:0000313" key="3">
    <source>
        <dbReference type="EMBL" id="KEA62597.1"/>
    </source>
</evidence>
<evidence type="ECO:0008006" key="5">
    <source>
        <dbReference type="Google" id="ProtNLM"/>
    </source>
</evidence>